<sequence>CRNEMGRGLAQRPVIMGVSYDLRGDSWGYVPRSLFWREDLDGDGERGFDSLTFALVSSKAHREGCRALHGGFPYYYSKVVGCNWEKIPFRLQRGGLRTGEEEMAFRNFLYTEDDDDLTFLPKEKSLGFGTSSLFALVNTELPKDVEEPEGGSSRPLVKRKLAFGSSSSRVVRAKTSAFKDDAPILSISDDDEGLPDCFKLKDTNSYHLKISAITPPAWKGHLDNQMDLELLDLHDWCYARQAVIDNAVNKRAREFFQVIQKMRGEADVIKARKRSRKEECKELRVKYEAAMVEFDQNLDVLALRKKISSLTADVKEHKGNLDRMMIKTQKWAGYQVTLLTLESKVDSLEVEKARLKAVEASLRREVEELKQNRRDIVSKVIPYTAMKLVHSEELGMLVGMLVSSAITYIRCMVYEQVATMKEPFNLSKAKGYRSSYEKEHT</sequence>
<name>A0A699J4S1_TANCI</name>
<feature type="non-terminal residue" evidence="2">
    <location>
        <position position="1"/>
    </location>
</feature>
<dbReference type="EMBL" id="BKCJ010369201">
    <property type="protein sequence ID" value="GFA10238.1"/>
    <property type="molecule type" value="Genomic_DNA"/>
</dbReference>
<comment type="caution">
    <text evidence="2">The sequence shown here is derived from an EMBL/GenBank/DDBJ whole genome shotgun (WGS) entry which is preliminary data.</text>
</comment>
<reference evidence="2" key="1">
    <citation type="journal article" date="2019" name="Sci. Rep.">
        <title>Draft genome of Tanacetum cinerariifolium, the natural source of mosquito coil.</title>
        <authorList>
            <person name="Yamashiro T."/>
            <person name="Shiraishi A."/>
            <person name="Satake H."/>
            <person name="Nakayama K."/>
        </authorList>
    </citation>
    <scope>NUCLEOTIDE SEQUENCE</scope>
</reference>
<evidence type="ECO:0000313" key="2">
    <source>
        <dbReference type="EMBL" id="GFA10238.1"/>
    </source>
</evidence>
<gene>
    <name evidence="2" type="ORF">Tci_582210</name>
</gene>
<evidence type="ECO:0000256" key="1">
    <source>
        <dbReference type="SAM" id="Coils"/>
    </source>
</evidence>
<protein>
    <submittedName>
        <fullName evidence="2">Uncharacterized protein</fullName>
    </submittedName>
</protein>
<keyword evidence="1" id="KW-0175">Coiled coil</keyword>
<feature type="coiled-coil region" evidence="1">
    <location>
        <begin position="338"/>
        <end position="379"/>
    </location>
</feature>
<accession>A0A699J4S1</accession>
<proteinExistence type="predicted"/>
<organism evidence="2">
    <name type="scientific">Tanacetum cinerariifolium</name>
    <name type="common">Dalmatian daisy</name>
    <name type="synonym">Chrysanthemum cinerariifolium</name>
    <dbReference type="NCBI Taxonomy" id="118510"/>
    <lineage>
        <taxon>Eukaryota</taxon>
        <taxon>Viridiplantae</taxon>
        <taxon>Streptophyta</taxon>
        <taxon>Embryophyta</taxon>
        <taxon>Tracheophyta</taxon>
        <taxon>Spermatophyta</taxon>
        <taxon>Magnoliopsida</taxon>
        <taxon>eudicotyledons</taxon>
        <taxon>Gunneridae</taxon>
        <taxon>Pentapetalae</taxon>
        <taxon>asterids</taxon>
        <taxon>campanulids</taxon>
        <taxon>Asterales</taxon>
        <taxon>Asteraceae</taxon>
        <taxon>Asteroideae</taxon>
        <taxon>Anthemideae</taxon>
        <taxon>Anthemidinae</taxon>
        <taxon>Tanacetum</taxon>
    </lineage>
</organism>
<dbReference type="AlphaFoldDB" id="A0A699J4S1"/>